<proteinExistence type="predicted"/>
<sequence>MIKVCVGIVVLCLLEVELRAQQMNVGVKGGLNVEELSSEVAHVSNNYHAGLFVKYDASKKTTLQLECLYSLNRTRSEGEPYLVTEFQIPLLFKYFILKPLYLQGGLQGEILTKAATIATESQVWESKGLHTEYTYLGGVGFNLPSGFDLSLRYLHPITASVFNQPSFQLSIGFDIY</sequence>
<dbReference type="EMBL" id="FRAA01000005">
    <property type="protein sequence ID" value="SHK51741.1"/>
    <property type="molecule type" value="Genomic_DNA"/>
</dbReference>
<name>A0A1M6T460_REIAG</name>
<dbReference type="RefSeq" id="WP_073123517.1">
    <property type="nucleotide sequence ID" value="NZ_FRAA01000005.1"/>
</dbReference>
<organism evidence="2 3">
    <name type="scientific">Reichenbachiella agariperforans</name>
    <dbReference type="NCBI Taxonomy" id="156994"/>
    <lineage>
        <taxon>Bacteria</taxon>
        <taxon>Pseudomonadati</taxon>
        <taxon>Bacteroidota</taxon>
        <taxon>Cytophagia</taxon>
        <taxon>Cytophagales</taxon>
        <taxon>Reichenbachiellaceae</taxon>
        <taxon>Reichenbachiella</taxon>
    </lineage>
</organism>
<dbReference type="InterPro" id="IPR025665">
    <property type="entry name" value="Beta-barrel_OMP_2"/>
</dbReference>
<protein>
    <submittedName>
        <fullName evidence="2">Outer membrane protein beta-barrel domain-containing protein</fullName>
    </submittedName>
</protein>
<dbReference type="Proteomes" id="UP000184474">
    <property type="component" value="Unassembled WGS sequence"/>
</dbReference>
<keyword evidence="3" id="KW-1185">Reference proteome</keyword>
<evidence type="ECO:0000313" key="3">
    <source>
        <dbReference type="Proteomes" id="UP000184474"/>
    </source>
</evidence>
<dbReference type="AlphaFoldDB" id="A0A1M6T460"/>
<evidence type="ECO:0000313" key="2">
    <source>
        <dbReference type="EMBL" id="SHK51741.1"/>
    </source>
</evidence>
<feature type="domain" description="Outer membrane protein beta-barrel" evidence="1">
    <location>
        <begin position="20"/>
        <end position="158"/>
    </location>
</feature>
<dbReference type="Pfam" id="PF13568">
    <property type="entry name" value="OMP_b-brl_2"/>
    <property type="match status" value="1"/>
</dbReference>
<gene>
    <name evidence="2" type="ORF">SAMN04488028_105279</name>
</gene>
<accession>A0A1M6T460</accession>
<evidence type="ECO:0000259" key="1">
    <source>
        <dbReference type="Pfam" id="PF13568"/>
    </source>
</evidence>
<reference evidence="3" key="1">
    <citation type="submission" date="2016-11" db="EMBL/GenBank/DDBJ databases">
        <authorList>
            <person name="Varghese N."/>
            <person name="Submissions S."/>
        </authorList>
    </citation>
    <scope>NUCLEOTIDE SEQUENCE [LARGE SCALE GENOMIC DNA]</scope>
    <source>
        <strain evidence="3">DSM 26134</strain>
    </source>
</reference>
<dbReference type="STRING" id="156994.SAMN04488028_105279"/>